<evidence type="ECO:0000256" key="7">
    <source>
        <dbReference type="ARBA" id="ARBA00022741"/>
    </source>
</evidence>
<evidence type="ECO:0000256" key="5">
    <source>
        <dbReference type="ARBA" id="ARBA00022490"/>
    </source>
</evidence>
<dbReference type="Pfam" id="PF07701">
    <property type="entry name" value="HNOBA"/>
    <property type="match status" value="1"/>
</dbReference>
<keyword evidence="7" id="KW-0547">Nucleotide-binding</keyword>
<comment type="cofactor">
    <cofactor evidence="2">
        <name>heme</name>
        <dbReference type="ChEBI" id="CHEBI:30413"/>
    </cofactor>
</comment>
<comment type="catalytic activity">
    <reaction evidence="1">
        <text>GTP = 3',5'-cyclic GMP + diphosphate</text>
        <dbReference type="Rhea" id="RHEA:13665"/>
        <dbReference type="ChEBI" id="CHEBI:33019"/>
        <dbReference type="ChEBI" id="CHEBI:37565"/>
        <dbReference type="ChEBI" id="CHEBI:57746"/>
        <dbReference type="EC" id="4.6.1.2"/>
    </reaction>
</comment>
<dbReference type="SUPFAM" id="SSF55073">
    <property type="entry name" value="Nucleotide cyclase"/>
    <property type="match status" value="1"/>
</dbReference>
<keyword evidence="9 13" id="KW-0175">Coiled coil</keyword>
<protein>
    <recommendedName>
        <fullName evidence="4">guanylate cyclase</fullName>
        <ecNumber evidence="4">4.6.1.2</ecNumber>
    </recommendedName>
</protein>
<dbReference type="EC" id="4.6.1.2" evidence="4"/>
<keyword evidence="11" id="KW-0456">Lyase</keyword>
<evidence type="ECO:0000256" key="9">
    <source>
        <dbReference type="ARBA" id="ARBA00023054"/>
    </source>
</evidence>
<dbReference type="GO" id="GO:0019934">
    <property type="term" value="P:cGMP-mediated signaling"/>
    <property type="evidence" value="ECO:0007669"/>
    <property type="project" value="TreeGrafter"/>
</dbReference>
<evidence type="ECO:0000256" key="4">
    <source>
        <dbReference type="ARBA" id="ARBA00012202"/>
    </source>
</evidence>
<evidence type="ECO:0000256" key="11">
    <source>
        <dbReference type="ARBA" id="ARBA00023239"/>
    </source>
</evidence>
<dbReference type="Gene3D" id="3.30.70.1230">
    <property type="entry name" value="Nucleotide cyclase"/>
    <property type="match status" value="1"/>
</dbReference>
<dbReference type="Proteomes" id="UP000024635">
    <property type="component" value="Unassembled WGS sequence"/>
</dbReference>
<dbReference type="GO" id="GO:0070482">
    <property type="term" value="P:response to oxygen levels"/>
    <property type="evidence" value="ECO:0007669"/>
    <property type="project" value="TreeGrafter"/>
</dbReference>
<dbReference type="InterPro" id="IPR024096">
    <property type="entry name" value="NO_sig/Golgi_transp_ligand-bd"/>
</dbReference>
<feature type="coiled-coil region" evidence="13">
    <location>
        <begin position="315"/>
        <end position="342"/>
    </location>
</feature>
<evidence type="ECO:0000259" key="14">
    <source>
        <dbReference type="PROSITE" id="PS50125"/>
    </source>
</evidence>
<dbReference type="InterPro" id="IPR001054">
    <property type="entry name" value="A/G_cyclase"/>
</dbReference>
<dbReference type="AlphaFoldDB" id="A0A016UTZ5"/>
<dbReference type="EMBL" id="JARK01001363">
    <property type="protein sequence ID" value="EYC18640.1"/>
    <property type="molecule type" value="Genomic_DNA"/>
</dbReference>
<gene>
    <name evidence="15" type="primary">Acey_s0027.g1630</name>
    <name evidence="15" type="ORF">Y032_0027g1630</name>
</gene>
<proteinExistence type="predicted"/>
<dbReference type="PANTHER" id="PTHR45655">
    <property type="entry name" value="GUANYLATE CYCLASE SOLUBLE SUBUNIT BETA-2"/>
    <property type="match status" value="1"/>
</dbReference>
<dbReference type="CDD" id="cd07302">
    <property type="entry name" value="CHD"/>
    <property type="match status" value="1"/>
</dbReference>
<dbReference type="InterPro" id="IPR038158">
    <property type="entry name" value="H-NOX_domain_sf"/>
</dbReference>
<dbReference type="SUPFAM" id="SSF111126">
    <property type="entry name" value="Ligand-binding domain in the NO signalling and Golgi transport"/>
    <property type="match status" value="1"/>
</dbReference>
<keyword evidence="8" id="KW-0408">Iron</keyword>
<dbReference type="GO" id="GO:0005525">
    <property type="term" value="F:GTP binding"/>
    <property type="evidence" value="ECO:0007669"/>
    <property type="project" value="UniProtKB-KW"/>
</dbReference>
<sequence>MLRKYGDELWQEVLTRSGFENGKENIVNHYYSDSDTYLLVDSVATLTKMTREQVWEMYGCFLIEYTMEIGWDELVRSMSPNLKGFLDNLDSLHYFIDHVVYKANLRGPSFRCEENPDGSLTLHYFTGRPGLYPIVKENFGQALRLNAADFCNALPYHVIMDEHCHLIQTGRELANHIPKELLAVGTPIMRIFEVNRPQIPFDFDNICNFINAVFVLQVKTSPTDMRKQREQAERLEDGNGSIASTAFHQGHHLKLKGQMMLLSDSKSLIYLCSPYVTSIPELMQYGMRLTAMPLHDATRDLILLNQQRLTDVEVNLQLEANNEQLEILAKDLDAEKRKTERILRDMLPSSVASQLMSGEHIEAREYEHATVMFSDVPNFQSVLSNSQPKDIVQMLNDLFHRFDRLVLMHKVFKVETVGDSYLTVGGIPEQLAEHAEIICHVAIGMLWEARAVFEPVTKKSINVRIGIHSGPLVAGVVALCMPRYCLFGETVSMASSIEMNGLPGKIHCSEKTYKYAMQTGRFDFTSRGRILIKGKGEMETYLLVRSTKKSVWEIVDRERDVQKNSIDGYEELETGMSFAAQQHTIVRPLATQTSKTCSIS</sequence>
<evidence type="ECO:0000313" key="15">
    <source>
        <dbReference type="EMBL" id="EYC18640.1"/>
    </source>
</evidence>
<evidence type="ECO:0000313" key="16">
    <source>
        <dbReference type="Proteomes" id="UP000024635"/>
    </source>
</evidence>
<name>A0A016UTZ5_9BILA</name>
<accession>A0A016UTZ5</accession>
<dbReference type="Pfam" id="PF00211">
    <property type="entry name" value="Guanylate_cyc"/>
    <property type="match status" value="1"/>
</dbReference>
<dbReference type="OrthoDB" id="6127067at2759"/>
<dbReference type="GO" id="GO:0008074">
    <property type="term" value="C:guanylate cyclase complex, soluble"/>
    <property type="evidence" value="ECO:0007669"/>
    <property type="project" value="TreeGrafter"/>
</dbReference>
<dbReference type="GO" id="GO:0020037">
    <property type="term" value="F:heme binding"/>
    <property type="evidence" value="ECO:0007669"/>
    <property type="project" value="InterPro"/>
</dbReference>
<keyword evidence="5" id="KW-0963">Cytoplasm</keyword>
<evidence type="ECO:0000256" key="13">
    <source>
        <dbReference type="SAM" id="Coils"/>
    </source>
</evidence>
<keyword evidence="12" id="KW-0141">cGMP biosynthesis</keyword>
<dbReference type="Gene3D" id="3.30.450.260">
    <property type="entry name" value="Haem NO binding associated domain"/>
    <property type="match status" value="1"/>
</dbReference>
<organism evidence="15 16">
    <name type="scientific">Ancylostoma ceylanicum</name>
    <dbReference type="NCBI Taxonomy" id="53326"/>
    <lineage>
        <taxon>Eukaryota</taxon>
        <taxon>Metazoa</taxon>
        <taxon>Ecdysozoa</taxon>
        <taxon>Nematoda</taxon>
        <taxon>Chromadorea</taxon>
        <taxon>Rhabditida</taxon>
        <taxon>Rhabditina</taxon>
        <taxon>Rhabditomorpha</taxon>
        <taxon>Strongyloidea</taxon>
        <taxon>Ancylostomatidae</taxon>
        <taxon>Ancylostomatinae</taxon>
        <taxon>Ancylostoma</taxon>
    </lineage>
</organism>
<dbReference type="InterPro" id="IPR042463">
    <property type="entry name" value="HNOB_dom_associated_sf"/>
</dbReference>
<evidence type="ECO:0000256" key="12">
    <source>
        <dbReference type="ARBA" id="ARBA00023293"/>
    </source>
</evidence>
<dbReference type="Gene3D" id="6.10.250.780">
    <property type="match status" value="1"/>
</dbReference>
<dbReference type="Gene3D" id="3.90.1520.10">
    <property type="entry name" value="H-NOX domain"/>
    <property type="match status" value="1"/>
</dbReference>
<keyword evidence="6" id="KW-0349">Heme</keyword>
<dbReference type="GO" id="GO:0004383">
    <property type="term" value="F:guanylate cyclase activity"/>
    <property type="evidence" value="ECO:0007669"/>
    <property type="project" value="UniProtKB-EC"/>
</dbReference>
<comment type="subcellular location">
    <subcellularLocation>
        <location evidence="3">Cytoplasm</location>
    </subcellularLocation>
</comment>
<dbReference type="FunFam" id="3.30.70.1230:FF:000007">
    <property type="entry name" value="Guanylate cyclase soluble subunit alpha-3"/>
    <property type="match status" value="1"/>
</dbReference>
<dbReference type="InterPro" id="IPR029787">
    <property type="entry name" value="Nucleotide_cyclase"/>
</dbReference>
<comment type="caution">
    <text evidence="15">The sequence shown here is derived from an EMBL/GenBank/DDBJ whole genome shotgun (WGS) entry which is preliminary data.</text>
</comment>
<dbReference type="Pfam" id="PF07700">
    <property type="entry name" value="HNOB"/>
    <property type="match status" value="1"/>
</dbReference>
<keyword evidence="6" id="KW-0479">Metal-binding</keyword>
<feature type="domain" description="Guanylate cyclase" evidence="14">
    <location>
        <begin position="370"/>
        <end position="498"/>
    </location>
</feature>
<evidence type="ECO:0000256" key="6">
    <source>
        <dbReference type="ARBA" id="ARBA00022617"/>
    </source>
</evidence>
<dbReference type="InterPro" id="IPR011644">
    <property type="entry name" value="Heme_NO-bd"/>
</dbReference>
<reference evidence="16" key="1">
    <citation type="journal article" date="2015" name="Nat. Genet.">
        <title>The genome and transcriptome of the zoonotic hookworm Ancylostoma ceylanicum identify infection-specific gene families.</title>
        <authorList>
            <person name="Schwarz E.M."/>
            <person name="Hu Y."/>
            <person name="Antoshechkin I."/>
            <person name="Miller M.M."/>
            <person name="Sternberg P.W."/>
            <person name="Aroian R.V."/>
        </authorList>
    </citation>
    <scope>NUCLEOTIDE SEQUENCE</scope>
    <source>
        <strain evidence="16">HY135</strain>
    </source>
</reference>
<evidence type="ECO:0000256" key="10">
    <source>
        <dbReference type="ARBA" id="ARBA00023134"/>
    </source>
</evidence>
<dbReference type="PROSITE" id="PS50125">
    <property type="entry name" value="GUANYLATE_CYCLASE_2"/>
    <property type="match status" value="1"/>
</dbReference>
<dbReference type="FunFam" id="3.30.450.260:FF:000003">
    <property type="entry name" value="Soluble guanylate cyclase gcy-32"/>
    <property type="match status" value="1"/>
</dbReference>
<keyword evidence="16" id="KW-1185">Reference proteome</keyword>
<evidence type="ECO:0000256" key="8">
    <source>
        <dbReference type="ARBA" id="ARBA00023004"/>
    </source>
</evidence>
<evidence type="ECO:0000256" key="1">
    <source>
        <dbReference type="ARBA" id="ARBA00001436"/>
    </source>
</evidence>
<evidence type="ECO:0000256" key="3">
    <source>
        <dbReference type="ARBA" id="ARBA00004496"/>
    </source>
</evidence>
<dbReference type="PANTHER" id="PTHR45655:SF13">
    <property type="entry name" value="SOLUBLE GUANYLATE CYCLASE GCY-32-RELATED"/>
    <property type="match status" value="1"/>
</dbReference>
<dbReference type="InterPro" id="IPR011645">
    <property type="entry name" value="HNOB_dom_associated"/>
</dbReference>
<evidence type="ECO:0000256" key="2">
    <source>
        <dbReference type="ARBA" id="ARBA00001971"/>
    </source>
</evidence>
<keyword evidence="10" id="KW-0342">GTP-binding</keyword>
<dbReference type="SMART" id="SM00044">
    <property type="entry name" value="CYCc"/>
    <property type="match status" value="1"/>
</dbReference>